<dbReference type="EMBL" id="JACHJG010000010">
    <property type="protein sequence ID" value="MBB4888526.1"/>
    <property type="molecule type" value="Genomic_DNA"/>
</dbReference>
<comment type="caution">
    <text evidence="1">The sequence shown here is derived from an EMBL/GenBank/DDBJ whole genome shotgun (WGS) entry which is preliminary data.</text>
</comment>
<sequence length="36" mass="4313">MVARSARRGLEEVRPVFECIRFLAKLVRMITHWLVE</sequence>
<evidence type="ECO:0000313" key="1">
    <source>
        <dbReference type="EMBL" id="MBB4888526.1"/>
    </source>
</evidence>
<name>A0A7W7LF33_STRNE</name>
<dbReference type="AlphaFoldDB" id="A0A7W7LF33"/>
<organism evidence="1 2">
    <name type="scientific">Streptomyces netropsis</name>
    <name type="common">Streptoverticillium netropsis</name>
    <dbReference type="NCBI Taxonomy" id="55404"/>
    <lineage>
        <taxon>Bacteria</taxon>
        <taxon>Bacillati</taxon>
        <taxon>Actinomycetota</taxon>
        <taxon>Actinomycetes</taxon>
        <taxon>Kitasatosporales</taxon>
        <taxon>Streptomycetaceae</taxon>
        <taxon>Streptomyces</taxon>
    </lineage>
</organism>
<dbReference type="Proteomes" id="UP000556436">
    <property type="component" value="Unassembled WGS sequence"/>
</dbReference>
<keyword evidence="2" id="KW-1185">Reference proteome</keyword>
<proteinExistence type="predicted"/>
<reference evidence="1 2" key="1">
    <citation type="submission" date="2020-08" db="EMBL/GenBank/DDBJ databases">
        <title>Genomic Encyclopedia of Type Strains, Phase III (KMG-III): the genomes of soil and plant-associated and newly described type strains.</title>
        <authorList>
            <person name="Whitman W."/>
        </authorList>
    </citation>
    <scope>NUCLEOTIDE SEQUENCE [LARGE SCALE GENOMIC DNA]</scope>
    <source>
        <strain evidence="1 2">CECT 3265</strain>
    </source>
</reference>
<evidence type="ECO:0000313" key="2">
    <source>
        <dbReference type="Proteomes" id="UP000556436"/>
    </source>
</evidence>
<protein>
    <submittedName>
        <fullName evidence="1">Uncharacterized protein</fullName>
    </submittedName>
</protein>
<accession>A0A7W7LF33</accession>
<gene>
    <name evidence="1" type="ORF">FHS38_004597</name>
</gene>